<dbReference type="InterPro" id="IPR056742">
    <property type="entry name" value="BLTP1_C"/>
</dbReference>
<feature type="domain" description="Bridge-like lipid transfer protein family member 1 C-terminal" evidence="2">
    <location>
        <begin position="1"/>
        <end position="307"/>
    </location>
</feature>
<feature type="non-terminal residue" evidence="3">
    <location>
        <position position="962"/>
    </location>
</feature>
<sequence>GEQPIPLWNEHDGTADGDKPKILLYSLNLQFKGIQVTATTPSMRAVRFETGLIELELSNRLQTKASPGSSSYLKLFGKCQVDLNLALGQIVKHQVYEEAGSDFHQVAYFKTRIGLRNALREEISGSSDREAVLITLNRPIVYAQPVAFDRAVLFWLNYKAAYDNWNEQRMALHKDIHMATKEVVDMLPGIQQTSAQAFGTLFLQLTVNDLGICLPITNTAQSNHTGDLDTGSALVLTIESTLITACSSESLVSKGHFKNFCIRFADGFETSWDDWKPEIHGDLVMNACVVPDGTYEVCSRTTGQAAAGEEDIDDIADLNSVNIADLSDEDEVDTMSPTIHTSSDGSSISGDGHKLTFGQRLVNHLLGLTPPNQRHSVPAEYLCDPEMWGSPQSSQSHLKACRAHSWGNEAIDYRRQAASASQPGELRGRKIMKRIVDIRELNEQAKVIDDLKKLGASEGTINQEIQRYQQLESVAVNDIRRDVRKKLRRSSMRAASLKDKWGLSYKPSYSRSKSISASGRPPLKRMERASSRVGETEELPEIRVDAASPGPRVTFNIQDTLKNTVWGSTPQSSCPGEGYFQFPEETELDLLSVTIEGPSHYSSNSEGSCSVFSSPKTPGGFSPGIPFQTEEGRRDDSLSSTSEDSEKDEKDEDHERERFYIYRKPSHTSRKKATGFAAVHQLFTERWPTTPVNRSLSGTATERNIDFELDIRVEIDSGKCVLHPTTLLQEHDDISLRRSYDRSSRSLDQDSPSKKKKFQTNYASTTHLMTGKKVPSSLQTKPSDLETTVFYIPGVDVKLHYNSKTLKTESPNASRGSSLPRTLSKESKLYGMKDSATSPPSPPLPCTVQSKTNTLLPPQPPPIPAAKGKGSGGVKTAKLYAWVALQSLPEEMVISPCLLDFLEKALETIPITPIERNYTAVSSQDEDMGHFEIPDPMEESTTSLVSSSTSAYSSFPVDVVVY</sequence>
<feature type="region of interest" description="Disordered" evidence="1">
    <location>
        <begin position="737"/>
        <end position="759"/>
    </location>
</feature>
<gene>
    <name evidence="3" type="ORF">CR201_G0000383</name>
</gene>
<feature type="region of interest" description="Disordered" evidence="1">
    <location>
        <begin position="602"/>
        <end position="661"/>
    </location>
</feature>
<evidence type="ECO:0000256" key="1">
    <source>
        <dbReference type="SAM" id="MobiDB-lite"/>
    </source>
</evidence>
<evidence type="ECO:0000259" key="2">
    <source>
        <dbReference type="Pfam" id="PF25040"/>
    </source>
</evidence>
<dbReference type="InterPro" id="IPR033616">
    <property type="entry name" value="BLTP1"/>
</dbReference>
<dbReference type="AlphaFoldDB" id="A0A2J8XPP5"/>
<dbReference type="GO" id="GO:0048488">
    <property type="term" value="P:synaptic vesicle endocytosis"/>
    <property type="evidence" value="ECO:0007669"/>
    <property type="project" value="TreeGrafter"/>
</dbReference>
<dbReference type="EMBL" id="NDHI03003363">
    <property type="protein sequence ID" value="PNJ83997.1"/>
    <property type="molecule type" value="Genomic_DNA"/>
</dbReference>
<dbReference type="GO" id="GO:0098793">
    <property type="term" value="C:presynapse"/>
    <property type="evidence" value="ECO:0007669"/>
    <property type="project" value="GOC"/>
</dbReference>
<name>A0A2J8XPP5_PONAB</name>
<comment type="caution">
    <text evidence="3">The sequence shown here is derived from an EMBL/GenBank/DDBJ whole genome shotgun (WGS) entry which is preliminary data.</text>
</comment>
<accession>A0A2J8XPP5</accession>
<feature type="region of interest" description="Disordered" evidence="1">
    <location>
        <begin position="507"/>
        <end position="553"/>
    </location>
</feature>
<evidence type="ECO:0000313" key="3">
    <source>
        <dbReference type="EMBL" id="PNJ83997.1"/>
    </source>
</evidence>
<feature type="compositionally biased region" description="Acidic residues" evidence="1">
    <location>
        <begin position="643"/>
        <end position="652"/>
    </location>
</feature>
<feature type="non-terminal residue" evidence="3">
    <location>
        <position position="1"/>
    </location>
</feature>
<feature type="compositionally biased region" description="Basic and acidic residues" evidence="1">
    <location>
        <begin position="737"/>
        <end position="753"/>
    </location>
</feature>
<reference evidence="3" key="1">
    <citation type="submission" date="2017-12" db="EMBL/GenBank/DDBJ databases">
        <title>High-resolution comparative analysis of great ape genomes.</title>
        <authorList>
            <person name="Pollen A."/>
            <person name="Hastie A."/>
            <person name="Hormozdiari F."/>
            <person name="Dougherty M."/>
            <person name="Liu R."/>
            <person name="Chaisson M."/>
            <person name="Hoppe E."/>
            <person name="Hill C."/>
            <person name="Pang A."/>
            <person name="Hillier L."/>
            <person name="Baker C."/>
            <person name="Armstrong J."/>
            <person name="Shendure J."/>
            <person name="Paten B."/>
            <person name="Wilson R."/>
            <person name="Chao H."/>
            <person name="Schneider V."/>
            <person name="Ventura M."/>
            <person name="Kronenberg Z."/>
            <person name="Murali S."/>
            <person name="Gordon D."/>
            <person name="Cantsilieris S."/>
            <person name="Munson K."/>
            <person name="Nelson B."/>
            <person name="Raja A."/>
            <person name="Underwood J."/>
            <person name="Diekhans M."/>
            <person name="Fiddes I."/>
            <person name="Haussler D."/>
            <person name="Eichler E."/>
        </authorList>
    </citation>
    <scope>NUCLEOTIDE SEQUENCE [LARGE SCALE GENOMIC DNA]</scope>
    <source>
        <strain evidence="3">Susie</strain>
    </source>
</reference>
<proteinExistence type="predicted"/>
<dbReference type="Pfam" id="PF25040">
    <property type="entry name" value="BLTP1_C"/>
    <property type="match status" value="2"/>
</dbReference>
<organism evidence="3">
    <name type="scientific">Pongo abelii</name>
    <name type="common">Sumatran orangutan</name>
    <name type="synonym">Pongo pygmaeus abelii</name>
    <dbReference type="NCBI Taxonomy" id="9601"/>
    <lineage>
        <taxon>Eukaryota</taxon>
        <taxon>Metazoa</taxon>
        <taxon>Chordata</taxon>
        <taxon>Craniata</taxon>
        <taxon>Vertebrata</taxon>
        <taxon>Euteleostomi</taxon>
        <taxon>Mammalia</taxon>
        <taxon>Eutheria</taxon>
        <taxon>Euarchontoglires</taxon>
        <taxon>Primates</taxon>
        <taxon>Haplorrhini</taxon>
        <taxon>Catarrhini</taxon>
        <taxon>Hominidae</taxon>
        <taxon>Pongo</taxon>
    </lineage>
</organism>
<dbReference type="PANTHER" id="PTHR31640:SF1">
    <property type="entry name" value="BRIDGE-LIKE LIPID TRANSFER PROTEIN FAMILY MEMBER 1"/>
    <property type="match status" value="1"/>
</dbReference>
<feature type="compositionally biased region" description="Polar residues" evidence="1">
    <location>
        <begin position="507"/>
        <end position="517"/>
    </location>
</feature>
<dbReference type="PANTHER" id="PTHR31640">
    <property type="entry name" value="TRANSMEMBRANE PROTEIN KIAA1109"/>
    <property type="match status" value="1"/>
</dbReference>
<protein>
    <submittedName>
        <fullName evidence="3">KIAA1109 isoform 8</fullName>
    </submittedName>
</protein>
<feature type="compositionally biased region" description="Polar residues" evidence="1">
    <location>
        <begin position="602"/>
        <end position="616"/>
    </location>
</feature>
<feature type="domain" description="Bridge-like lipid transfer protein family member 1 C-terminal" evidence="2">
    <location>
        <begin position="408"/>
        <end position="962"/>
    </location>
</feature>